<evidence type="ECO:0000259" key="10">
    <source>
        <dbReference type="SMART" id="SM00219"/>
    </source>
</evidence>
<dbReference type="GO" id="GO:0005524">
    <property type="term" value="F:ATP binding"/>
    <property type="evidence" value="ECO:0007669"/>
    <property type="project" value="UniProtKB-KW"/>
</dbReference>
<keyword evidence="7" id="KW-0472">Membrane</keyword>
<dbReference type="WBParaSite" id="maker-unitig_34763-snap-gene-0.2-mRNA-1">
    <property type="protein sequence ID" value="maker-unitig_34763-snap-gene-0.2-mRNA-1"/>
    <property type="gene ID" value="maker-unitig_34763-snap-gene-0.2"/>
</dbReference>
<dbReference type="GO" id="GO:0004714">
    <property type="term" value="F:transmembrane receptor protein tyrosine kinase activity"/>
    <property type="evidence" value="ECO:0007669"/>
    <property type="project" value="TreeGrafter"/>
</dbReference>
<sequence>RRTAPIKKRLVCVDNSEPAARRQRQRQNTASTSQASTVTASDTAQLLVPEVRVERIGASRSMWGFGSDGLGRMMRARVQQVQKSIGRFVMSFPAVPCWSGPETACRCFDCLAKVPSAACTPGSCSVGNKPKDVAVKMLKRPFLLLVELAHHGNLRDFLKIPYHNLHPGTKQMQYLPCVSGQLLLQFATDVASALDFMASIKTWPLANILVANGDNNDGSLVAKVADFGLTRNVQDKDYYRVINEGKLPVKWLALRVPAFSSVLHRIG</sequence>
<keyword evidence="8" id="KW-0675">Receptor</keyword>
<dbReference type="Pfam" id="PF07714">
    <property type="entry name" value="PK_Tyr_Ser-Thr"/>
    <property type="match status" value="1"/>
</dbReference>
<dbReference type="PANTHER" id="PTHR24416">
    <property type="entry name" value="TYROSINE-PROTEIN KINASE RECEPTOR"/>
    <property type="match status" value="1"/>
</dbReference>
<keyword evidence="2" id="KW-0812">Transmembrane</keyword>
<feature type="region of interest" description="Disordered" evidence="9">
    <location>
        <begin position="17"/>
        <end position="39"/>
    </location>
</feature>
<evidence type="ECO:0000256" key="2">
    <source>
        <dbReference type="ARBA" id="ARBA00022692"/>
    </source>
</evidence>
<evidence type="ECO:0000256" key="5">
    <source>
        <dbReference type="ARBA" id="ARBA00022840"/>
    </source>
</evidence>
<reference evidence="12" key="1">
    <citation type="submission" date="2016-11" db="UniProtKB">
        <authorList>
            <consortium name="WormBaseParasite"/>
        </authorList>
    </citation>
    <scope>IDENTIFICATION</scope>
</reference>
<keyword evidence="6" id="KW-1133">Transmembrane helix</keyword>
<dbReference type="InterPro" id="IPR011009">
    <property type="entry name" value="Kinase-like_dom_sf"/>
</dbReference>
<dbReference type="InterPro" id="IPR001245">
    <property type="entry name" value="Ser-Thr/Tyr_kinase_cat_dom"/>
</dbReference>
<organism evidence="11 12">
    <name type="scientific">Macrostomum lignano</name>
    <dbReference type="NCBI Taxonomy" id="282301"/>
    <lineage>
        <taxon>Eukaryota</taxon>
        <taxon>Metazoa</taxon>
        <taxon>Spiralia</taxon>
        <taxon>Lophotrochozoa</taxon>
        <taxon>Platyhelminthes</taxon>
        <taxon>Rhabditophora</taxon>
        <taxon>Macrostomorpha</taxon>
        <taxon>Macrostomida</taxon>
        <taxon>Macrostomidae</taxon>
        <taxon>Macrostomum</taxon>
    </lineage>
</organism>
<dbReference type="GO" id="GO:0043235">
    <property type="term" value="C:receptor complex"/>
    <property type="evidence" value="ECO:0007669"/>
    <property type="project" value="TreeGrafter"/>
</dbReference>
<accession>A0A1I8FIT2</accession>
<protein>
    <submittedName>
        <fullName evidence="12">TyrKc domain-containing protein</fullName>
    </submittedName>
</protein>
<dbReference type="Proteomes" id="UP000095280">
    <property type="component" value="Unplaced"/>
</dbReference>
<dbReference type="InterPro" id="IPR050122">
    <property type="entry name" value="RTK"/>
</dbReference>
<name>A0A1I8FIT2_9PLAT</name>
<feature type="compositionally biased region" description="Low complexity" evidence="9">
    <location>
        <begin position="26"/>
        <end position="39"/>
    </location>
</feature>
<evidence type="ECO:0000313" key="11">
    <source>
        <dbReference type="Proteomes" id="UP000095280"/>
    </source>
</evidence>
<keyword evidence="3" id="KW-0732">Signal</keyword>
<dbReference type="GO" id="GO:0007169">
    <property type="term" value="P:cell surface receptor protein tyrosine kinase signaling pathway"/>
    <property type="evidence" value="ECO:0007669"/>
    <property type="project" value="TreeGrafter"/>
</dbReference>
<comment type="subcellular location">
    <subcellularLocation>
        <location evidence="1">Membrane</location>
    </subcellularLocation>
</comment>
<dbReference type="InterPro" id="IPR020635">
    <property type="entry name" value="Tyr_kinase_cat_dom"/>
</dbReference>
<feature type="domain" description="Tyrosine-protein kinase catalytic" evidence="10">
    <location>
        <begin position="113"/>
        <end position="266"/>
    </location>
</feature>
<evidence type="ECO:0000313" key="12">
    <source>
        <dbReference type="WBParaSite" id="maker-unitig_34763-snap-gene-0.2-mRNA-1"/>
    </source>
</evidence>
<dbReference type="SMART" id="SM00219">
    <property type="entry name" value="TyrKc"/>
    <property type="match status" value="1"/>
</dbReference>
<keyword evidence="5" id="KW-0067">ATP-binding</keyword>
<evidence type="ECO:0000256" key="6">
    <source>
        <dbReference type="ARBA" id="ARBA00022989"/>
    </source>
</evidence>
<evidence type="ECO:0000256" key="8">
    <source>
        <dbReference type="ARBA" id="ARBA00023170"/>
    </source>
</evidence>
<evidence type="ECO:0000256" key="9">
    <source>
        <dbReference type="SAM" id="MobiDB-lite"/>
    </source>
</evidence>
<keyword evidence="4" id="KW-0547">Nucleotide-binding</keyword>
<proteinExistence type="predicted"/>
<evidence type="ECO:0000256" key="3">
    <source>
        <dbReference type="ARBA" id="ARBA00022729"/>
    </source>
</evidence>
<keyword evidence="11" id="KW-1185">Reference proteome</keyword>
<dbReference type="SUPFAM" id="SSF56112">
    <property type="entry name" value="Protein kinase-like (PK-like)"/>
    <property type="match status" value="1"/>
</dbReference>
<dbReference type="AlphaFoldDB" id="A0A1I8FIT2"/>
<evidence type="ECO:0000256" key="1">
    <source>
        <dbReference type="ARBA" id="ARBA00004370"/>
    </source>
</evidence>
<dbReference type="GO" id="GO:0005886">
    <property type="term" value="C:plasma membrane"/>
    <property type="evidence" value="ECO:0007669"/>
    <property type="project" value="TreeGrafter"/>
</dbReference>
<dbReference type="Gene3D" id="1.10.510.10">
    <property type="entry name" value="Transferase(Phosphotransferase) domain 1"/>
    <property type="match status" value="1"/>
</dbReference>
<evidence type="ECO:0000256" key="7">
    <source>
        <dbReference type="ARBA" id="ARBA00023136"/>
    </source>
</evidence>
<dbReference type="PANTHER" id="PTHR24416:SF550">
    <property type="entry name" value="FIBROBLAST GROWTH FACTOR RECEPTOR HOMOLOG 1-RELATED"/>
    <property type="match status" value="1"/>
</dbReference>
<evidence type="ECO:0000256" key="4">
    <source>
        <dbReference type="ARBA" id="ARBA00022741"/>
    </source>
</evidence>